<name>A0A1D3TYL0_9FIRM</name>
<dbReference type="OrthoDB" id="9801455at2"/>
<evidence type="ECO:0000313" key="8">
    <source>
        <dbReference type="EMBL" id="SCP99526.1"/>
    </source>
</evidence>
<dbReference type="GO" id="GO:0005975">
    <property type="term" value="P:carbohydrate metabolic process"/>
    <property type="evidence" value="ECO:0007669"/>
    <property type="project" value="InterPro"/>
</dbReference>
<sequence length="524" mass="60017">MKNKTFSNPLLSGFYPDPSICRVGDDYYLVTSSFVYYPGLPIFHSKDLIHWEQIGHGIHRPDQLDYKNCETSLGLWAPSIRYHNGTYYIINTFVSEGREARRDNYIITASNPAGPWSNPIFVEGADGIDSSLFFDDDGSVWYVGNFICSEALYEGHHGIYLNELDPDTLQFKGPRHILWDGKMTQSKWIEAPHLYKHDGYYYLLVAEGGTFVNHSVMMARCKNISGDYEVCPRNPIVTHRHRPLVNDISVVGHADIVETQNGEWWMVLLGVRPYEGGHYNLGRETFMIPIFWAEDGWPMTNNETGLVNTTEQVPNLPSTLYPLTNPTDQFESPELAMMWNTIHPPVKNFFSLTERPGFLRLHLIPEVITEICNPAFVGRRQQHKVFQAKTVMEFTPQSEYEEAGIVLIQDDRFNYIFVVGYDNGIRVLRLFKTGFGTRTLLKTVTLNPASRLYLSVQGHTDIYSFYYGYSDQEMLLFADNLDASLLSSAVNEGFTGTYIGMYGSSNKDRSSNYADFDWFQYWGV</sequence>
<feature type="active site" description="Proton donor" evidence="4">
    <location>
        <position position="190"/>
    </location>
</feature>
<dbReference type="PANTHER" id="PTHR42812">
    <property type="entry name" value="BETA-XYLOSIDASE"/>
    <property type="match status" value="1"/>
</dbReference>
<feature type="active site" description="Proton acceptor" evidence="4">
    <location>
        <position position="17"/>
    </location>
</feature>
<dbReference type="EMBL" id="FMKA01000045">
    <property type="protein sequence ID" value="SCP99526.1"/>
    <property type="molecule type" value="Genomic_DNA"/>
</dbReference>
<dbReference type="InterPro" id="IPR023296">
    <property type="entry name" value="Glyco_hydro_beta-prop_sf"/>
</dbReference>
<dbReference type="PANTHER" id="PTHR42812:SF12">
    <property type="entry name" value="BETA-XYLOSIDASE-RELATED"/>
    <property type="match status" value="1"/>
</dbReference>
<dbReference type="Pfam" id="PF17851">
    <property type="entry name" value="GH43_C2"/>
    <property type="match status" value="1"/>
</dbReference>
<dbReference type="RefSeq" id="WP_091236856.1">
    <property type="nucleotide sequence ID" value="NZ_FMKA01000045.1"/>
</dbReference>
<dbReference type="Gene3D" id="2.60.120.200">
    <property type="match status" value="1"/>
</dbReference>
<evidence type="ECO:0000313" key="9">
    <source>
        <dbReference type="Proteomes" id="UP000199315"/>
    </source>
</evidence>
<accession>A0A1D3TYL0</accession>
<evidence type="ECO:0000256" key="1">
    <source>
        <dbReference type="ARBA" id="ARBA00009865"/>
    </source>
</evidence>
<proteinExistence type="inferred from homology"/>
<keyword evidence="9" id="KW-1185">Reference proteome</keyword>
<dbReference type="InterPro" id="IPR041542">
    <property type="entry name" value="GH43_C2"/>
</dbReference>
<evidence type="ECO:0000256" key="2">
    <source>
        <dbReference type="ARBA" id="ARBA00022801"/>
    </source>
</evidence>
<dbReference type="CDD" id="cd18617">
    <property type="entry name" value="GH43_XynB-like"/>
    <property type="match status" value="1"/>
</dbReference>
<dbReference type="AlphaFoldDB" id="A0A1D3TYL0"/>
<keyword evidence="2 6" id="KW-0378">Hydrolase</keyword>
<dbReference type="Proteomes" id="UP000199315">
    <property type="component" value="Unassembled WGS sequence"/>
</dbReference>
<dbReference type="InterPro" id="IPR051795">
    <property type="entry name" value="Glycosyl_Hydrlase_43"/>
</dbReference>
<protein>
    <submittedName>
        <fullName evidence="8">Alpha-N-arabinofuranosidase</fullName>
    </submittedName>
</protein>
<dbReference type="Pfam" id="PF04616">
    <property type="entry name" value="Glyco_hydro_43"/>
    <property type="match status" value="1"/>
</dbReference>
<evidence type="ECO:0000256" key="3">
    <source>
        <dbReference type="ARBA" id="ARBA00023295"/>
    </source>
</evidence>
<gene>
    <name evidence="8" type="ORF">SAMN05421730_10451</name>
</gene>
<dbReference type="InterPro" id="IPR013320">
    <property type="entry name" value="ConA-like_dom_sf"/>
</dbReference>
<evidence type="ECO:0000256" key="4">
    <source>
        <dbReference type="PIRSR" id="PIRSR606710-1"/>
    </source>
</evidence>
<dbReference type="SUPFAM" id="SSF49899">
    <property type="entry name" value="Concanavalin A-like lectins/glucanases"/>
    <property type="match status" value="1"/>
</dbReference>
<dbReference type="SUPFAM" id="SSF75005">
    <property type="entry name" value="Arabinanase/levansucrase/invertase"/>
    <property type="match status" value="1"/>
</dbReference>
<organism evidence="8 9">
    <name type="scientific">Anaerobium acetethylicum</name>
    <dbReference type="NCBI Taxonomy" id="1619234"/>
    <lineage>
        <taxon>Bacteria</taxon>
        <taxon>Bacillati</taxon>
        <taxon>Bacillota</taxon>
        <taxon>Clostridia</taxon>
        <taxon>Lachnospirales</taxon>
        <taxon>Lachnospiraceae</taxon>
        <taxon>Anaerobium</taxon>
    </lineage>
</organism>
<dbReference type="Gene3D" id="2.115.10.20">
    <property type="entry name" value="Glycosyl hydrolase domain, family 43"/>
    <property type="match status" value="1"/>
</dbReference>
<keyword evidence="3 6" id="KW-0326">Glycosidase</keyword>
<dbReference type="GO" id="GO:0004553">
    <property type="term" value="F:hydrolase activity, hydrolyzing O-glycosyl compounds"/>
    <property type="evidence" value="ECO:0007669"/>
    <property type="project" value="InterPro"/>
</dbReference>
<evidence type="ECO:0000259" key="7">
    <source>
        <dbReference type="Pfam" id="PF17851"/>
    </source>
</evidence>
<evidence type="ECO:0000256" key="5">
    <source>
        <dbReference type="PIRSR" id="PIRSR606710-2"/>
    </source>
</evidence>
<feature type="domain" description="Beta-xylosidase C-terminal Concanavalin A-like" evidence="7">
    <location>
        <begin position="328"/>
        <end position="521"/>
    </location>
</feature>
<feature type="site" description="Important for catalytic activity, responsible for pKa modulation of the active site Glu and correct orientation of both the proton donor and substrate" evidence="5">
    <location>
        <position position="129"/>
    </location>
</feature>
<comment type="similarity">
    <text evidence="1 6">Belongs to the glycosyl hydrolase 43 family.</text>
</comment>
<reference evidence="8 9" key="1">
    <citation type="submission" date="2016-09" db="EMBL/GenBank/DDBJ databases">
        <authorList>
            <person name="Capua I."/>
            <person name="De Benedictis P."/>
            <person name="Joannis T."/>
            <person name="Lombin L.H."/>
            <person name="Cattoli G."/>
        </authorList>
    </citation>
    <scope>NUCLEOTIDE SEQUENCE [LARGE SCALE GENOMIC DNA]</scope>
    <source>
        <strain evidence="8 9">GluBS11</strain>
    </source>
</reference>
<dbReference type="STRING" id="1619234.SAMN05421730_10451"/>
<evidence type="ECO:0000256" key="6">
    <source>
        <dbReference type="RuleBase" id="RU361187"/>
    </source>
</evidence>
<dbReference type="InterPro" id="IPR006710">
    <property type="entry name" value="Glyco_hydro_43"/>
</dbReference>